<gene>
    <name evidence="1" type="ORF">JCM19239_6664</name>
</gene>
<proteinExistence type="predicted"/>
<name>A0ABQ0JF20_9VIBR</name>
<evidence type="ECO:0000313" key="2">
    <source>
        <dbReference type="Proteomes" id="UP000029223"/>
    </source>
</evidence>
<protein>
    <submittedName>
        <fullName evidence="1">Uncharacterized protein</fullName>
    </submittedName>
</protein>
<dbReference type="EMBL" id="BBMS01000028">
    <property type="protein sequence ID" value="GAL27351.1"/>
    <property type="molecule type" value="Genomic_DNA"/>
</dbReference>
<dbReference type="Proteomes" id="UP000029223">
    <property type="component" value="Unassembled WGS sequence"/>
</dbReference>
<sequence>MDISPLNPLSGARAADTEWENTTSNVALRRGLLIVILYPSEKGTLITYTYI</sequence>
<accession>A0ABQ0JF20</accession>
<reference evidence="2" key="1">
    <citation type="submission" date="2014-09" db="EMBL/GenBank/DDBJ databases">
        <title>Vibrio variabilis JCM 19239. (C206) whole genome shotgun sequence.</title>
        <authorList>
            <person name="Sawabe T."/>
            <person name="Meirelles P."/>
            <person name="Nakanishi M."/>
            <person name="Sayaka M."/>
            <person name="Hattori M."/>
            <person name="Ohkuma M."/>
        </authorList>
    </citation>
    <scope>NUCLEOTIDE SEQUENCE [LARGE SCALE GENOMIC DNA]</scope>
    <source>
        <strain evidence="2">JCM 19239</strain>
    </source>
</reference>
<organism evidence="1 2">
    <name type="scientific">Vibrio variabilis</name>
    <dbReference type="NCBI Taxonomy" id="990271"/>
    <lineage>
        <taxon>Bacteria</taxon>
        <taxon>Pseudomonadati</taxon>
        <taxon>Pseudomonadota</taxon>
        <taxon>Gammaproteobacteria</taxon>
        <taxon>Vibrionales</taxon>
        <taxon>Vibrionaceae</taxon>
        <taxon>Vibrio</taxon>
    </lineage>
</organism>
<evidence type="ECO:0000313" key="1">
    <source>
        <dbReference type="EMBL" id="GAL27351.1"/>
    </source>
</evidence>
<comment type="caution">
    <text evidence="1">The sequence shown here is derived from an EMBL/GenBank/DDBJ whole genome shotgun (WGS) entry which is preliminary data.</text>
</comment>
<keyword evidence="2" id="KW-1185">Reference proteome</keyword>